<dbReference type="Proteomes" id="UP000295781">
    <property type="component" value="Chromosome"/>
</dbReference>
<dbReference type="PANTHER" id="PTHR48267:SF1">
    <property type="entry name" value="BILIRUBIN OXIDASE"/>
    <property type="match status" value="1"/>
</dbReference>
<evidence type="ECO:0000259" key="3">
    <source>
        <dbReference type="Pfam" id="PF07731"/>
    </source>
</evidence>
<dbReference type="Pfam" id="PF00394">
    <property type="entry name" value="Cu-oxidase"/>
    <property type="match status" value="1"/>
</dbReference>
<feature type="region of interest" description="Disordered" evidence="1">
    <location>
        <begin position="481"/>
        <end position="501"/>
    </location>
</feature>
<feature type="domain" description="Plastocyanin-like" evidence="3">
    <location>
        <begin position="549"/>
        <end position="647"/>
    </location>
</feature>
<dbReference type="InterPro" id="IPR011706">
    <property type="entry name" value="Cu-oxidase_C"/>
</dbReference>
<feature type="domain" description="Plastocyanin-like" evidence="2">
    <location>
        <begin position="376"/>
        <end position="438"/>
    </location>
</feature>
<proteinExistence type="predicted"/>
<sequence length="668" mass="74962">MSSLKRRLLLQYGLTATGGLLLFRREGLARVPVGRCDFPAPSFPTLDPGCIPKYTEPLLIPPVMPRARGRLIHDDFIDYYEIAVRQIRQQILPADFPRTTVWAYGSAQHPGTFSYPGFTIDATWRKPVRVRWINDLTDRRTGKFLPHLFTVDPTLHWANPPGGEEGRDDAPKFRGPCPPDPYNGPVPIVTHLHGAAPVEQESDGFPEAWFLPNARNIPDGFATTGTFYDYFQKTSRLGPLWRPGSAVFQYMNRQRPTTLWYHDHCLGITRLNVYAGLAGFYLISGGPHDLPRGVLPGPRPGPLDRPGAEVFDIPLVIQDRSFNNDGSLFYPDSRGLPAALAREVYTPNGPIAPYWVPEFFGNTMVVNGKTWPYLDVQKRRYRFRILNGSNTRLLVLRLSNELPIWVIGSDEGFLPRPVQVNELFVGPAERWDVIIDFSGVPAGTEILLLNVGPEVPAGMPGMPSVADPDTTGQVMQFRVKEATSTDTSTPPELLTLPDFDPLGDEDAARRVSLNEEMLEGVGPIRALLGVVRGEDTPVRLHWDDRITERPDPGSIELWELFNFTADDHPIHLHNAQFQVVNRQVLDQSAPPIDPFPGEEGFKDTVGALAGQITRIKAKFPSPGLFVWHCHILEHEDHEMMRPLLIGPKPRDLPFHESEHRDPRGHSRE</sequence>
<organism evidence="4 5">
    <name type="scientific">Sorangium cellulosum</name>
    <name type="common">Polyangium cellulosum</name>
    <dbReference type="NCBI Taxonomy" id="56"/>
    <lineage>
        <taxon>Bacteria</taxon>
        <taxon>Pseudomonadati</taxon>
        <taxon>Myxococcota</taxon>
        <taxon>Polyangia</taxon>
        <taxon>Polyangiales</taxon>
        <taxon>Polyangiaceae</taxon>
        <taxon>Sorangium</taxon>
    </lineage>
</organism>
<dbReference type="RefSeq" id="WP_165373388.1">
    <property type="nucleotide sequence ID" value="NZ_CP012670.1"/>
</dbReference>
<dbReference type="EMBL" id="CP012670">
    <property type="protein sequence ID" value="AUX24941.1"/>
    <property type="molecule type" value="Genomic_DNA"/>
</dbReference>
<evidence type="ECO:0000256" key="1">
    <source>
        <dbReference type="SAM" id="MobiDB-lite"/>
    </source>
</evidence>
<protein>
    <submittedName>
        <fullName evidence="4">Bilirubin oxidase</fullName>
        <ecNumber evidence="4">1.3.3.5</ecNumber>
    </submittedName>
</protein>
<keyword evidence="4" id="KW-0560">Oxidoreductase</keyword>
<dbReference type="Pfam" id="PF07731">
    <property type="entry name" value="Cu-oxidase_2"/>
    <property type="match status" value="1"/>
</dbReference>
<dbReference type="AlphaFoldDB" id="A0A4P2Q6S3"/>
<name>A0A4P2Q6S3_SORCE</name>
<evidence type="ECO:0000313" key="4">
    <source>
        <dbReference type="EMBL" id="AUX24941.1"/>
    </source>
</evidence>
<dbReference type="InterPro" id="IPR045087">
    <property type="entry name" value="Cu-oxidase_fam"/>
</dbReference>
<dbReference type="SUPFAM" id="SSF49503">
    <property type="entry name" value="Cupredoxins"/>
    <property type="match status" value="3"/>
</dbReference>
<dbReference type="InterPro" id="IPR001117">
    <property type="entry name" value="Cu-oxidase_2nd"/>
</dbReference>
<dbReference type="EC" id="1.3.3.5" evidence="4"/>
<reference evidence="4 5" key="1">
    <citation type="submission" date="2015-09" db="EMBL/GenBank/DDBJ databases">
        <title>Sorangium comparison.</title>
        <authorList>
            <person name="Zaburannyi N."/>
            <person name="Bunk B."/>
            <person name="Overmann J."/>
            <person name="Mueller R."/>
        </authorList>
    </citation>
    <scope>NUCLEOTIDE SEQUENCE [LARGE SCALE GENOMIC DNA]</scope>
    <source>
        <strain evidence="4 5">So ceGT47</strain>
    </source>
</reference>
<dbReference type="CDD" id="cd13844">
    <property type="entry name" value="CuRO_1_BOD_CotA_like"/>
    <property type="match status" value="1"/>
</dbReference>
<dbReference type="PANTHER" id="PTHR48267">
    <property type="entry name" value="CUPREDOXIN SUPERFAMILY PROTEIN"/>
    <property type="match status" value="1"/>
</dbReference>
<dbReference type="GO" id="GO:0005507">
    <property type="term" value="F:copper ion binding"/>
    <property type="evidence" value="ECO:0007669"/>
    <property type="project" value="InterPro"/>
</dbReference>
<evidence type="ECO:0000259" key="2">
    <source>
        <dbReference type="Pfam" id="PF00394"/>
    </source>
</evidence>
<evidence type="ECO:0000313" key="5">
    <source>
        <dbReference type="Proteomes" id="UP000295781"/>
    </source>
</evidence>
<dbReference type="CDD" id="cd13868">
    <property type="entry name" value="CuRO_2_CotA_like"/>
    <property type="match status" value="1"/>
</dbReference>
<dbReference type="Gene3D" id="2.60.40.420">
    <property type="entry name" value="Cupredoxins - blue copper proteins"/>
    <property type="match status" value="3"/>
</dbReference>
<dbReference type="InterPro" id="IPR008972">
    <property type="entry name" value="Cupredoxin"/>
</dbReference>
<accession>A0A4P2Q6S3</accession>
<dbReference type="GO" id="GO:0047705">
    <property type="term" value="F:bilirubin oxidase activity"/>
    <property type="evidence" value="ECO:0007669"/>
    <property type="project" value="UniProtKB-EC"/>
</dbReference>
<feature type="compositionally biased region" description="Basic and acidic residues" evidence="1">
    <location>
        <begin position="648"/>
        <end position="668"/>
    </location>
</feature>
<gene>
    <name evidence="4" type="ORF">SOCEGT47_054820</name>
</gene>
<feature type="region of interest" description="Disordered" evidence="1">
    <location>
        <begin position="647"/>
        <end position="668"/>
    </location>
</feature>